<protein>
    <submittedName>
        <fullName evidence="1">Uncharacterized protein</fullName>
    </submittedName>
</protein>
<organism evidence="1 2">
    <name type="scientific">Loktanella salsilacus</name>
    <dbReference type="NCBI Taxonomy" id="195913"/>
    <lineage>
        <taxon>Bacteria</taxon>
        <taxon>Pseudomonadati</taxon>
        <taxon>Pseudomonadota</taxon>
        <taxon>Alphaproteobacteria</taxon>
        <taxon>Rhodobacterales</taxon>
        <taxon>Roseobacteraceae</taxon>
        <taxon>Loktanella</taxon>
    </lineage>
</organism>
<reference evidence="1 2" key="1">
    <citation type="submission" date="2016-10" db="EMBL/GenBank/DDBJ databases">
        <authorList>
            <person name="de Groot N.N."/>
        </authorList>
    </citation>
    <scope>NUCLEOTIDE SEQUENCE [LARGE SCALE GENOMIC DNA]</scope>
    <source>
        <strain evidence="1 2">DSM 16199</strain>
    </source>
</reference>
<keyword evidence="2" id="KW-1185">Reference proteome</keyword>
<dbReference type="Proteomes" id="UP000199550">
    <property type="component" value="Unassembled WGS sequence"/>
</dbReference>
<evidence type="ECO:0000313" key="1">
    <source>
        <dbReference type="EMBL" id="SFK99030.1"/>
    </source>
</evidence>
<sequence length="134" mass="14887">MEMVVDLVADALRQARLVRKCLDAKLISLLEPRHRTFATDISRRLAQQDILNEAFLRDLEAFLAVLDKVIEGGTTLVWRGHEHDPDSGYTMPVRSDDANAILFMQGEIVDLVSAIEGGLDGAKAYVIANSFFDV</sequence>
<dbReference type="AlphaFoldDB" id="A0A1I4E225"/>
<dbReference type="EMBL" id="FOTF01000005">
    <property type="protein sequence ID" value="SFK99030.1"/>
    <property type="molecule type" value="Genomic_DNA"/>
</dbReference>
<name>A0A1I4E225_9RHOB</name>
<dbReference type="OrthoDB" id="7846925at2"/>
<accession>A0A1I4E225</accession>
<evidence type="ECO:0000313" key="2">
    <source>
        <dbReference type="Proteomes" id="UP000199550"/>
    </source>
</evidence>
<proteinExistence type="predicted"/>
<gene>
    <name evidence="1" type="ORF">SAMN04488004_105211</name>
</gene>